<organism evidence="1 2">
    <name type="scientific">Pedobacter petrophilus</name>
    <dbReference type="NCBI Taxonomy" id="1908241"/>
    <lineage>
        <taxon>Bacteria</taxon>
        <taxon>Pseudomonadati</taxon>
        <taxon>Bacteroidota</taxon>
        <taxon>Sphingobacteriia</taxon>
        <taxon>Sphingobacteriales</taxon>
        <taxon>Sphingobacteriaceae</taxon>
        <taxon>Pedobacter</taxon>
    </lineage>
</organism>
<name>A0A7K0G555_9SPHI</name>
<accession>A0A7K0G555</accession>
<dbReference type="RefSeq" id="WP_154283341.1">
    <property type="nucleotide sequence ID" value="NZ_JBHUJQ010000001.1"/>
</dbReference>
<keyword evidence="2" id="KW-1185">Reference proteome</keyword>
<sequence length="99" mass="11531">MVKRGQFEAVYPITVSTEEIDDLKNSIPNNRFANNNEKFYPKLQRLLKDKVREHIQNPITYNILSDKGSDSGEMILRYIENAGMINTRIIDAFNRLNNN</sequence>
<dbReference type="AlphaFoldDB" id="A0A7K0G555"/>
<proteinExistence type="predicted"/>
<reference evidence="1 2" key="1">
    <citation type="submission" date="2019-11" db="EMBL/GenBank/DDBJ databases">
        <title>Pedobacter petrophilus genome.</title>
        <authorList>
            <person name="Feldbauer M.J."/>
            <person name="Newman J.D."/>
        </authorList>
    </citation>
    <scope>NUCLEOTIDE SEQUENCE [LARGE SCALE GENOMIC DNA]</scope>
    <source>
        <strain evidence="1 2">LMG 29686</strain>
    </source>
</reference>
<gene>
    <name evidence="1" type="ORF">GJU39_23060</name>
</gene>
<comment type="caution">
    <text evidence="1">The sequence shown here is derived from an EMBL/GenBank/DDBJ whole genome shotgun (WGS) entry which is preliminary data.</text>
</comment>
<evidence type="ECO:0000313" key="2">
    <source>
        <dbReference type="Proteomes" id="UP000487757"/>
    </source>
</evidence>
<evidence type="ECO:0000313" key="1">
    <source>
        <dbReference type="EMBL" id="MRX78947.1"/>
    </source>
</evidence>
<protein>
    <submittedName>
        <fullName evidence="1">Uncharacterized protein</fullName>
    </submittedName>
</protein>
<dbReference type="Proteomes" id="UP000487757">
    <property type="component" value="Unassembled WGS sequence"/>
</dbReference>
<dbReference type="EMBL" id="WKKH01000095">
    <property type="protein sequence ID" value="MRX78947.1"/>
    <property type="molecule type" value="Genomic_DNA"/>
</dbReference>